<sequence length="318" mass="36817">MNLLRLPFLPFQMIIKQTEIHEVFILSLVSLRVKNWIKSIRFPSNGIWFDCVSDNETLKLILEETGTEKHDVVFVSFGTPCSECVTVEPLSMVLDGRQMECGLVHFQILQSTIHISRISIDLSSGIPTLWLDETIRDSISMSIHSYICELFNSSTDIQLKVDLSNQHDLPNTQILKNVTFESFDEEDIPAYSDYLKKFLEQYTITNRALIQQFRMYGFLEKDSDILKVNNLFVHIWSHISEEILSNFQGINGVFTAVDVYDKNIVEFIKSWLNGNNTKLKSVIAIPLLSLKADRILPYFKTIPFDPERRPERFPMPEE</sequence>
<dbReference type="WBParaSite" id="Csp11.Scaffold630.g20194.t1">
    <property type="protein sequence ID" value="Csp11.Scaffold630.g20194.t1"/>
    <property type="gene ID" value="Csp11.Scaffold630.g20194"/>
</dbReference>
<reference evidence="2" key="1">
    <citation type="submission" date="2016-11" db="UniProtKB">
        <authorList>
            <consortium name="WormBaseParasite"/>
        </authorList>
    </citation>
    <scope>IDENTIFICATION</scope>
</reference>
<accession>A0A1I7UX22</accession>
<name>A0A1I7UX22_9PELO</name>
<dbReference type="Proteomes" id="UP000095282">
    <property type="component" value="Unplaced"/>
</dbReference>
<dbReference type="PANTHER" id="PTHR21503:SF8">
    <property type="entry name" value="F-BOX ASSOCIATED DOMAIN-CONTAINING PROTEIN-RELATED"/>
    <property type="match status" value="1"/>
</dbReference>
<dbReference type="eggNOG" id="ENOG502TJSG">
    <property type="taxonomic scope" value="Eukaryota"/>
</dbReference>
<proteinExistence type="predicted"/>
<protein>
    <submittedName>
        <fullName evidence="2">F-box domain-containing protein</fullName>
    </submittedName>
</protein>
<evidence type="ECO:0000313" key="2">
    <source>
        <dbReference type="WBParaSite" id="Csp11.Scaffold630.g20194.t1"/>
    </source>
</evidence>
<dbReference type="AlphaFoldDB" id="A0A1I7UX22"/>
<evidence type="ECO:0000313" key="1">
    <source>
        <dbReference type="Proteomes" id="UP000095282"/>
    </source>
</evidence>
<keyword evidence="1" id="KW-1185">Reference proteome</keyword>
<organism evidence="1 2">
    <name type="scientific">Caenorhabditis tropicalis</name>
    <dbReference type="NCBI Taxonomy" id="1561998"/>
    <lineage>
        <taxon>Eukaryota</taxon>
        <taxon>Metazoa</taxon>
        <taxon>Ecdysozoa</taxon>
        <taxon>Nematoda</taxon>
        <taxon>Chromadorea</taxon>
        <taxon>Rhabditida</taxon>
        <taxon>Rhabditina</taxon>
        <taxon>Rhabditomorpha</taxon>
        <taxon>Rhabditoidea</taxon>
        <taxon>Rhabditidae</taxon>
        <taxon>Peloderinae</taxon>
        <taxon>Caenorhabditis</taxon>
    </lineage>
</organism>
<dbReference type="PANTHER" id="PTHR21503">
    <property type="entry name" value="F-BOX-CONTAINING HYPOTHETICAL PROTEIN C.ELEGANS"/>
    <property type="match status" value="1"/>
</dbReference>